<sequence>MSHHCGFECPVVEPIVCDPIVVIRDHYFTQVVPVIHTIQVVNRHHCIPVEKHIYHSETVEEGIEERGVERVGVLGVSGRKENKRNATVSKAKTKAKTKAKAKIKSKSKK</sequence>
<dbReference type="EMBL" id="FTNK01000007">
    <property type="protein sequence ID" value="SIR10418.1"/>
    <property type="molecule type" value="Genomic_DNA"/>
</dbReference>
<accession>A0ABY1K176</accession>
<reference evidence="2 3" key="1">
    <citation type="submission" date="2017-01" db="EMBL/GenBank/DDBJ databases">
        <authorList>
            <person name="Varghese N."/>
            <person name="Submissions S."/>
        </authorList>
    </citation>
    <scope>NUCLEOTIDE SEQUENCE [LARGE SCALE GENOMIC DNA]</scope>
    <source>
        <strain evidence="2 3">ATCC 23464</strain>
    </source>
</reference>
<dbReference type="RefSeq" id="WP_068587618.1">
    <property type="nucleotide sequence ID" value="NZ_FTNK01000007.1"/>
</dbReference>
<dbReference type="Proteomes" id="UP000186666">
    <property type="component" value="Unassembled WGS sequence"/>
</dbReference>
<evidence type="ECO:0008006" key="4">
    <source>
        <dbReference type="Google" id="ProtNLM"/>
    </source>
</evidence>
<evidence type="ECO:0000256" key="1">
    <source>
        <dbReference type="SAM" id="MobiDB-lite"/>
    </source>
</evidence>
<name>A0ABY1K176_9BACL</name>
<evidence type="ECO:0000313" key="2">
    <source>
        <dbReference type="EMBL" id="SIR10418.1"/>
    </source>
</evidence>
<proteinExistence type="predicted"/>
<protein>
    <recommendedName>
        <fullName evidence="4">Spore coat protein D</fullName>
    </recommendedName>
</protein>
<feature type="compositionally biased region" description="Basic residues" evidence="1">
    <location>
        <begin position="91"/>
        <end position="109"/>
    </location>
</feature>
<feature type="region of interest" description="Disordered" evidence="1">
    <location>
        <begin position="82"/>
        <end position="109"/>
    </location>
</feature>
<keyword evidence="3" id="KW-1185">Reference proteome</keyword>
<comment type="caution">
    <text evidence="2">The sequence shown here is derived from an EMBL/GenBank/DDBJ whole genome shotgun (WGS) entry which is preliminary data.</text>
</comment>
<organism evidence="2 3">
    <name type="scientific">Paenibacillus macquariensis</name>
    <dbReference type="NCBI Taxonomy" id="948756"/>
    <lineage>
        <taxon>Bacteria</taxon>
        <taxon>Bacillati</taxon>
        <taxon>Bacillota</taxon>
        <taxon>Bacilli</taxon>
        <taxon>Bacillales</taxon>
        <taxon>Paenibacillaceae</taxon>
        <taxon>Paenibacillus</taxon>
    </lineage>
</organism>
<gene>
    <name evidence="2" type="ORF">SAMN05421578_10731</name>
</gene>
<evidence type="ECO:0000313" key="3">
    <source>
        <dbReference type="Proteomes" id="UP000186666"/>
    </source>
</evidence>